<dbReference type="GO" id="GO:0005524">
    <property type="term" value="F:ATP binding"/>
    <property type="evidence" value="ECO:0007669"/>
    <property type="project" value="UniProtKB-UniRule"/>
</dbReference>
<evidence type="ECO:0000313" key="11">
    <source>
        <dbReference type="EMBL" id="QDT39641.1"/>
    </source>
</evidence>
<dbReference type="EC" id="4.1.1.49" evidence="3 10"/>
<sequence>MFPLDLDKYDLQVHDIRRNLAPAQLYVEALREDSKCNIGDSGALIAYSGEKTGRSPKDKRIVRHANSEEDIWWGTVNIPIDQHIFDTNLERAKDFLNTKEKLYVIDAFAGWDPATRIKIRVICSRPYHALFMHTMLIRPTPDELETFGEPDAVIFNAGEFPANRQTTGMTSKTSVDLNFETCEFVILGTEYAGEMKKGVFTLVNYLMPKRGILSMHCSATADRETGRSSVLFGLSGTGKTTLSADPDRLLVGDDEHCWSDDGIFNIEGGCYAKAIDLTPSSEPDIFQALRFGAVLENVVYDAETHHVDFHDTTLTQNTRGAYPIEFIKNAKIPCVAGHPTDVIFLTCDAFGVLPPVSKLTPEQAMYHFISGYTAKVAGTEMGVTEPQATFSPCFGGPFLVWSPMKYAELLAEKLRKHGTNVWLVNTGWSGGAYGEGSRMKLKLTRAIVDAIHRGKLVDAPTEADPVFGFHVVTECEGVPPEALVPKKSWSDPVKFDESARKLAGLFAKNFEQYAPLCTDEVKAAGPRI</sequence>
<dbReference type="RefSeq" id="WP_145365766.1">
    <property type="nucleotide sequence ID" value="NZ_CP036268.1"/>
</dbReference>
<dbReference type="SUPFAM" id="SSF53795">
    <property type="entry name" value="PEP carboxykinase-like"/>
    <property type="match status" value="1"/>
</dbReference>
<evidence type="ECO:0000256" key="9">
    <source>
        <dbReference type="ARBA" id="ARBA00047371"/>
    </source>
</evidence>
<proteinExistence type="inferred from homology"/>
<name>A0A517R732_9PLAN</name>
<dbReference type="CDD" id="cd00484">
    <property type="entry name" value="PEPCK_ATP"/>
    <property type="match status" value="1"/>
</dbReference>
<dbReference type="HAMAP" id="MF_00453">
    <property type="entry name" value="PEPCK_ATP"/>
    <property type="match status" value="1"/>
</dbReference>
<feature type="binding site" evidence="10">
    <location>
        <position position="216"/>
    </location>
    <ligand>
        <name>Mn(2+)</name>
        <dbReference type="ChEBI" id="CHEBI:29035"/>
    </ligand>
</feature>
<dbReference type="UniPathway" id="UPA00138"/>
<feature type="binding site" evidence="10">
    <location>
        <position position="197"/>
    </location>
    <ligand>
        <name>substrate</name>
    </ligand>
</feature>
<keyword evidence="5 10" id="KW-0547">Nucleotide-binding</keyword>
<dbReference type="GO" id="GO:0016301">
    <property type="term" value="F:kinase activity"/>
    <property type="evidence" value="ECO:0007669"/>
    <property type="project" value="UniProtKB-KW"/>
</dbReference>
<keyword evidence="6 10" id="KW-0210">Decarboxylase</keyword>
<keyword evidence="11" id="KW-0670">Pyruvate</keyword>
<feature type="binding site" evidence="10">
    <location>
        <position position="191"/>
    </location>
    <ligand>
        <name>substrate</name>
    </ligand>
</feature>
<dbReference type="KEGG" id="svp:Pan189_40500"/>
<dbReference type="SUPFAM" id="SSF68923">
    <property type="entry name" value="PEP carboxykinase N-terminal domain"/>
    <property type="match status" value="1"/>
</dbReference>
<dbReference type="Pfam" id="PF01293">
    <property type="entry name" value="PEPCK_ATP"/>
    <property type="match status" value="1"/>
</dbReference>
<dbReference type="GO" id="GO:0046872">
    <property type="term" value="F:metal ion binding"/>
    <property type="evidence" value="ECO:0007669"/>
    <property type="project" value="UniProtKB-KW"/>
</dbReference>
<dbReference type="EMBL" id="CP036268">
    <property type="protein sequence ID" value="QDT39641.1"/>
    <property type="molecule type" value="Genomic_DNA"/>
</dbReference>
<gene>
    <name evidence="10 11" type="primary">pckA</name>
    <name evidence="11" type="ORF">Pan189_40500</name>
</gene>
<dbReference type="NCBIfam" id="NF006821">
    <property type="entry name" value="PRK09344.1-3"/>
    <property type="match status" value="1"/>
</dbReference>
<evidence type="ECO:0000256" key="3">
    <source>
        <dbReference type="ARBA" id="ARBA00012363"/>
    </source>
</evidence>
<evidence type="ECO:0000256" key="4">
    <source>
        <dbReference type="ARBA" id="ARBA00022432"/>
    </source>
</evidence>
<feature type="binding site" evidence="10">
    <location>
        <position position="319"/>
    </location>
    <ligand>
        <name>substrate</name>
    </ligand>
</feature>
<keyword evidence="11" id="KW-0418">Kinase</keyword>
<evidence type="ECO:0000256" key="6">
    <source>
        <dbReference type="ARBA" id="ARBA00022793"/>
    </source>
</evidence>
<evidence type="ECO:0000256" key="5">
    <source>
        <dbReference type="ARBA" id="ARBA00022741"/>
    </source>
</evidence>
<dbReference type="InterPro" id="IPR001272">
    <property type="entry name" value="PEP_carboxykinase_ATP"/>
</dbReference>
<keyword evidence="4 10" id="KW-0312">Gluconeogenesis</keyword>
<feature type="binding site" evidence="10">
    <location>
        <position position="254"/>
    </location>
    <ligand>
        <name>Mn(2+)</name>
        <dbReference type="ChEBI" id="CHEBI:29035"/>
    </ligand>
</feature>
<keyword evidence="10" id="KW-0464">Manganese</keyword>
<comment type="catalytic activity">
    <reaction evidence="9 10">
        <text>oxaloacetate + ATP = phosphoenolpyruvate + ADP + CO2</text>
        <dbReference type="Rhea" id="RHEA:18617"/>
        <dbReference type="ChEBI" id="CHEBI:16452"/>
        <dbReference type="ChEBI" id="CHEBI:16526"/>
        <dbReference type="ChEBI" id="CHEBI:30616"/>
        <dbReference type="ChEBI" id="CHEBI:58702"/>
        <dbReference type="ChEBI" id="CHEBI:456216"/>
        <dbReference type="EC" id="4.1.1.49"/>
    </reaction>
</comment>
<dbReference type="PANTHER" id="PTHR30031">
    <property type="entry name" value="PHOSPHOENOLPYRUVATE CARBOXYKINASE ATP"/>
    <property type="match status" value="1"/>
</dbReference>
<comment type="cofactor">
    <cofactor evidence="10">
        <name>Mn(2+)</name>
        <dbReference type="ChEBI" id="CHEBI:29035"/>
    </cofactor>
    <text evidence="10">Binds 1 Mn(2+) ion per subunit.</text>
</comment>
<dbReference type="InterPro" id="IPR013035">
    <property type="entry name" value="PEP_carboxykinase_C"/>
</dbReference>
<evidence type="ECO:0000256" key="1">
    <source>
        <dbReference type="ARBA" id="ARBA00004742"/>
    </source>
</evidence>
<feature type="binding site" evidence="10">
    <location>
        <position position="197"/>
    </location>
    <ligand>
        <name>Mn(2+)</name>
        <dbReference type="ChEBI" id="CHEBI:29035"/>
    </ligand>
</feature>
<dbReference type="GO" id="GO:0004612">
    <property type="term" value="F:phosphoenolpyruvate carboxykinase (ATP) activity"/>
    <property type="evidence" value="ECO:0007669"/>
    <property type="project" value="UniProtKB-UniRule"/>
</dbReference>
<dbReference type="Gene3D" id="2.170.8.10">
    <property type="entry name" value="Phosphoenolpyruvate Carboxykinase, domain 2"/>
    <property type="match status" value="1"/>
</dbReference>
<comment type="function">
    <text evidence="10">Involved in the gluconeogenesis. Catalyzes the conversion of oxaloacetate (OAA) to phosphoenolpyruvate (PEP) through direct phosphoryl transfer between the nucleoside triphosphate and OAA.</text>
</comment>
<keyword evidence="10" id="KW-0963">Cytoplasm</keyword>
<comment type="subcellular location">
    <subcellularLocation>
        <location evidence="10">Cytoplasm</location>
    </subcellularLocation>
</comment>
<feature type="binding site" evidence="10">
    <location>
        <position position="282"/>
    </location>
    <ligand>
        <name>ATP</name>
        <dbReference type="ChEBI" id="CHEBI:30616"/>
    </ligand>
</feature>
<evidence type="ECO:0000256" key="2">
    <source>
        <dbReference type="ARBA" id="ARBA00006052"/>
    </source>
</evidence>
<reference evidence="11 12" key="1">
    <citation type="submission" date="2019-02" db="EMBL/GenBank/DDBJ databases">
        <title>Deep-cultivation of Planctomycetes and their phenomic and genomic characterization uncovers novel biology.</title>
        <authorList>
            <person name="Wiegand S."/>
            <person name="Jogler M."/>
            <person name="Boedeker C."/>
            <person name="Pinto D."/>
            <person name="Vollmers J."/>
            <person name="Rivas-Marin E."/>
            <person name="Kohn T."/>
            <person name="Peeters S.H."/>
            <person name="Heuer A."/>
            <person name="Rast P."/>
            <person name="Oberbeckmann S."/>
            <person name="Bunk B."/>
            <person name="Jeske O."/>
            <person name="Meyerdierks A."/>
            <person name="Storesund J.E."/>
            <person name="Kallscheuer N."/>
            <person name="Luecker S."/>
            <person name="Lage O.M."/>
            <person name="Pohl T."/>
            <person name="Merkel B.J."/>
            <person name="Hornburger P."/>
            <person name="Mueller R.-W."/>
            <person name="Bruemmer F."/>
            <person name="Labrenz M."/>
            <person name="Spormann A.M."/>
            <person name="Op den Camp H."/>
            <person name="Overmann J."/>
            <person name="Amann R."/>
            <person name="Jetten M.S.M."/>
            <person name="Mascher T."/>
            <person name="Medema M.H."/>
            <person name="Devos D.P."/>
            <person name="Kaster A.-K."/>
            <person name="Ovreas L."/>
            <person name="Rohde M."/>
            <person name="Galperin M.Y."/>
            <person name="Jogler C."/>
        </authorList>
    </citation>
    <scope>NUCLEOTIDE SEQUENCE [LARGE SCALE GENOMIC DNA]</scope>
    <source>
        <strain evidence="11 12">Pan189</strain>
    </source>
</reference>
<dbReference type="GO" id="GO:0006094">
    <property type="term" value="P:gluconeogenesis"/>
    <property type="evidence" value="ECO:0007669"/>
    <property type="project" value="UniProtKB-UniRule"/>
</dbReference>
<dbReference type="Gene3D" id="3.40.449.10">
    <property type="entry name" value="Phosphoenolpyruvate Carboxykinase, domain 1"/>
    <property type="match status" value="1"/>
</dbReference>
<dbReference type="InterPro" id="IPR008210">
    <property type="entry name" value="PEP_carboxykinase_N"/>
</dbReference>
<dbReference type="NCBIfam" id="TIGR00224">
    <property type="entry name" value="pckA"/>
    <property type="match status" value="1"/>
</dbReference>
<feature type="binding site" evidence="10">
    <location>
        <begin position="233"/>
        <end position="241"/>
    </location>
    <ligand>
        <name>ATP</name>
        <dbReference type="ChEBI" id="CHEBI:30616"/>
    </ligand>
</feature>
<feature type="binding site" evidence="10">
    <location>
        <position position="197"/>
    </location>
    <ligand>
        <name>ATP</name>
        <dbReference type="ChEBI" id="CHEBI:30616"/>
    </ligand>
</feature>
<keyword evidence="8 10" id="KW-0456">Lyase</keyword>
<keyword evidence="7 10" id="KW-0067">ATP-binding</keyword>
<feature type="binding site" evidence="10">
    <location>
        <position position="54"/>
    </location>
    <ligand>
        <name>substrate</name>
    </ligand>
</feature>
<dbReference type="OrthoDB" id="9806325at2"/>
<dbReference type="GO" id="GO:0005829">
    <property type="term" value="C:cytosol"/>
    <property type="evidence" value="ECO:0007669"/>
    <property type="project" value="TreeGrafter"/>
</dbReference>
<accession>A0A517R732</accession>
<dbReference type="PIRSF" id="PIRSF006294">
    <property type="entry name" value="PEP_crbxkin"/>
    <property type="match status" value="1"/>
</dbReference>
<protein>
    <recommendedName>
        <fullName evidence="3 10">Phosphoenolpyruvate carboxykinase (ATP)</fullName>
        <shortName evidence="10">PCK</shortName>
        <shortName evidence="10">PEP carboxykinase</shortName>
        <shortName evidence="10">PEPCK</shortName>
        <ecNumber evidence="3 10">4.1.1.49</ecNumber>
    </recommendedName>
</protein>
<dbReference type="Proteomes" id="UP000317318">
    <property type="component" value="Chromosome"/>
</dbReference>
<feature type="binding site" evidence="10">
    <location>
        <position position="216"/>
    </location>
    <ligand>
        <name>ATP</name>
        <dbReference type="ChEBI" id="CHEBI:30616"/>
    </ligand>
</feature>
<dbReference type="Gene3D" id="3.90.228.20">
    <property type="match status" value="1"/>
</dbReference>
<keyword evidence="12" id="KW-1185">Reference proteome</keyword>
<comment type="similarity">
    <text evidence="2 10">Belongs to the phosphoenolpyruvate carboxykinase (ATP) family.</text>
</comment>
<keyword evidence="10" id="KW-0479">Metal-binding</keyword>
<evidence type="ECO:0000256" key="7">
    <source>
        <dbReference type="ARBA" id="ARBA00022840"/>
    </source>
</evidence>
<evidence type="ECO:0000256" key="10">
    <source>
        <dbReference type="HAMAP-Rule" id="MF_00453"/>
    </source>
</evidence>
<feature type="binding site" evidence="10">
    <location>
        <position position="319"/>
    </location>
    <ligand>
        <name>ATP</name>
        <dbReference type="ChEBI" id="CHEBI:30616"/>
    </ligand>
</feature>
<comment type="caution">
    <text evidence="10">Lacks conserved residue(s) required for the propagation of feature annotation.</text>
</comment>
<evidence type="ECO:0000313" key="12">
    <source>
        <dbReference type="Proteomes" id="UP000317318"/>
    </source>
</evidence>
<organism evidence="11 12">
    <name type="scientific">Stratiformator vulcanicus</name>
    <dbReference type="NCBI Taxonomy" id="2527980"/>
    <lineage>
        <taxon>Bacteria</taxon>
        <taxon>Pseudomonadati</taxon>
        <taxon>Planctomycetota</taxon>
        <taxon>Planctomycetia</taxon>
        <taxon>Planctomycetales</taxon>
        <taxon>Planctomycetaceae</taxon>
        <taxon>Stratiformator</taxon>
    </lineage>
</organism>
<keyword evidence="11" id="KW-0808">Transferase</keyword>
<evidence type="ECO:0000256" key="8">
    <source>
        <dbReference type="ARBA" id="ARBA00023239"/>
    </source>
</evidence>
<feature type="binding site" evidence="10">
    <location>
        <position position="444"/>
    </location>
    <ligand>
        <name>ATP</name>
        <dbReference type="ChEBI" id="CHEBI:30616"/>
    </ligand>
</feature>
<comment type="pathway">
    <text evidence="1 10">Carbohydrate biosynthesis; gluconeogenesis.</text>
</comment>
<dbReference type="AlphaFoldDB" id="A0A517R732"/>
<dbReference type="NCBIfam" id="NF006820">
    <property type="entry name" value="PRK09344.1-2"/>
    <property type="match status" value="1"/>
</dbReference>
<dbReference type="PANTHER" id="PTHR30031:SF0">
    <property type="entry name" value="PHOSPHOENOLPYRUVATE CARBOXYKINASE (ATP)"/>
    <property type="match status" value="1"/>
</dbReference>